<evidence type="ECO:0000313" key="2">
    <source>
        <dbReference type="Proteomes" id="UP000789366"/>
    </source>
</evidence>
<sequence length="47" mass="5253">MNGQNDFEPCHEGEIEDPLESNKESPGSKAEYEAYDNHLQPRKSGSS</sequence>
<protein>
    <submittedName>
        <fullName evidence="1">8936_t:CDS:1</fullName>
    </submittedName>
</protein>
<organism evidence="1 2">
    <name type="scientific">Cetraspora pellucida</name>
    <dbReference type="NCBI Taxonomy" id="1433469"/>
    <lineage>
        <taxon>Eukaryota</taxon>
        <taxon>Fungi</taxon>
        <taxon>Fungi incertae sedis</taxon>
        <taxon>Mucoromycota</taxon>
        <taxon>Glomeromycotina</taxon>
        <taxon>Glomeromycetes</taxon>
        <taxon>Diversisporales</taxon>
        <taxon>Gigasporaceae</taxon>
        <taxon>Cetraspora</taxon>
    </lineage>
</organism>
<feature type="non-terminal residue" evidence="1">
    <location>
        <position position="47"/>
    </location>
</feature>
<comment type="caution">
    <text evidence="1">The sequence shown here is derived from an EMBL/GenBank/DDBJ whole genome shotgun (WGS) entry which is preliminary data.</text>
</comment>
<dbReference type="EMBL" id="CAJVPW010034084">
    <property type="protein sequence ID" value="CAG8732678.1"/>
    <property type="molecule type" value="Genomic_DNA"/>
</dbReference>
<accession>A0ACA9Q1P7</accession>
<dbReference type="Proteomes" id="UP000789366">
    <property type="component" value="Unassembled WGS sequence"/>
</dbReference>
<proteinExistence type="predicted"/>
<gene>
    <name evidence="1" type="ORF">SPELUC_LOCUS13224</name>
</gene>
<evidence type="ECO:0000313" key="1">
    <source>
        <dbReference type="EMBL" id="CAG8732678.1"/>
    </source>
</evidence>
<name>A0ACA9Q1P7_9GLOM</name>
<keyword evidence="2" id="KW-1185">Reference proteome</keyword>
<reference evidence="1" key="1">
    <citation type="submission" date="2021-06" db="EMBL/GenBank/DDBJ databases">
        <authorList>
            <person name="Kallberg Y."/>
            <person name="Tangrot J."/>
            <person name="Rosling A."/>
        </authorList>
    </citation>
    <scope>NUCLEOTIDE SEQUENCE</scope>
    <source>
        <strain evidence="1">28 12/20/2015</strain>
    </source>
</reference>
<feature type="non-terminal residue" evidence="1">
    <location>
        <position position="1"/>
    </location>
</feature>